<dbReference type="EMBL" id="JAMFLZ010000007">
    <property type="protein sequence ID" value="MCL6296268.1"/>
    <property type="molecule type" value="Genomic_DNA"/>
</dbReference>
<protein>
    <submittedName>
        <fullName evidence="2">Uncharacterized protein</fullName>
    </submittedName>
</protein>
<keyword evidence="1" id="KW-1133">Transmembrane helix</keyword>
<keyword evidence="3" id="KW-1185">Reference proteome</keyword>
<comment type="caution">
    <text evidence="2">The sequence shown here is derived from an EMBL/GenBank/DDBJ whole genome shotgun (WGS) entry which is preliminary data.</text>
</comment>
<accession>A0ABT0QI30</accession>
<evidence type="ECO:0000313" key="2">
    <source>
        <dbReference type="EMBL" id="MCL6296268.1"/>
    </source>
</evidence>
<dbReference type="Proteomes" id="UP001165381">
    <property type="component" value="Unassembled WGS sequence"/>
</dbReference>
<proteinExistence type="predicted"/>
<organism evidence="2 3">
    <name type="scientific">Jejuia spongiicola</name>
    <dbReference type="NCBI Taxonomy" id="2942207"/>
    <lineage>
        <taxon>Bacteria</taxon>
        <taxon>Pseudomonadati</taxon>
        <taxon>Bacteroidota</taxon>
        <taxon>Flavobacteriia</taxon>
        <taxon>Flavobacteriales</taxon>
        <taxon>Flavobacteriaceae</taxon>
        <taxon>Jejuia</taxon>
    </lineage>
</organism>
<dbReference type="RefSeq" id="WP_249973732.1">
    <property type="nucleotide sequence ID" value="NZ_JAMFLZ010000007.1"/>
</dbReference>
<reference evidence="2" key="1">
    <citation type="submission" date="2022-05" db="EMBL/GenBank/DDBJ databases">
        <authorList>
            <person name="Park J.-S."/>
        </authorList>
    </citation>
    <scope>NUCLEOTIDE SEQUENCE</scope>
    <source>
        <strain evidence="2">2012CJ34-3</strain>
    </source>
</reference>
<feature type="transmembrane region" description="Helical" evidence="1">
    <location>
        <begin position="12"/>
        <end position="33"/>
    </location>
</feature>
<sequence length="47" mass="4972">MSNSDNGGALIGLMWIVTIGISIGSGIMAWNWIEPNSFFGAIGFLIV</sequence>
<evidence type="ECO:0000313" key="3">
    <source>
        <dbReference type="Proteomes" id="UP001165381"/>
    </source>
</evidence>
<name>A0ABT0QI30_9FLAO</name>
<evidence type="ECO:0000256" key="1">
    <source>
        <dbReference type="SAM" id="Phobius"/>
    </source>
</evidence>
<gene>
    <name evidence="2" type="ORF">M3P09_14745</name>
</gene>
<keyword evidence="1" id="KW-0472">Membrane</keyword>
<keyword evidence="1" id="KW-0812">Transmembrane</keyword>